<proteinExistence type="inferred from homology"/>
<keyword evidence="5" id="KW-0223">Dioxygenase</keyword>
<dbReference type="GO" id="GO:0050313">
    <property type="term" value="F:sulfur dioxygenase activity"/>
    <property type="evidence" value="ECO:0007669"/>
    <property type="project" value="InterPro"/>
</dbReference>
<dbReference type="AlphaFoldDB" id="A0A3R8U6E7"/>
<evidence type="ECO:0000256" key="2">
    <source>
        <dbReference type="ARBA" id="ARBA00006759"/>
    </source>
</evidence>
<dbReference type="PANTHER" id="PTHR43084:SF1">
    <property type="entry name" value="PERSULFIDE DIOXYGENASE ETHE1, MITOCHONDRIAL"/>
    <property type="match status" value="1"/>
</dbReference>
<comment type="similarity">
    <text evidence="2">Belongs to the metallo-beta-lactamase superfamily. Glyoxalase II family.</text>
</comment>
<dbReference type="InterPro" id="IPR036873">
    <property type="entry name" value="Rhodanese-like_dom_sf"/>
</dbReference>
<dbReference type="SMART" id="SM00450">
    <property type="entry name" value="RHOD"/>
    <property type="match status" value="1"/>
</dbReference>
<dbReference type="PANTHER" id="PTHR43084">
    <property type="entry name" value="PERSULFIDE DIOXYGENASE ETHE1"/>
    <property type="match status" value="1"/>
</dbReference>
<dbReference type="Gene3D" id="3.40.250.10">
    <property type="entry name" value="Rhodanese-like domain"/>
    <property type="match status" value="1"/>
</dbReference>
<evidence type="ECO:0000259" key="9">
    <source>
        <dbReference type="PROSITE" id="PS50206"/>
    </source>
</evidence>
<comment type="caution">
    <text evidence="10">The sequence shown here is derived from an EMBL/GenBank/DDBJ whole genome shotgun (WGS) entry which is preliminary data.</text>
</comment>
<evidence type="ECO:0000313" key="10">
    <source>
        <dbReference type="EMBL" id="RRS05647.1"/>
    </source>
</evidence>
<keyword evidence="11" id="KW-1185">Reference proteome</keyword>
<evidence type="ECO:0000256" key="3">
    <source>
        <dbReference type="ARBA" id="ARBA00022723"/>
    </source>
</evidence>
<evidence type="ECO:0000256" key="5">
    <source>
        <dbReference type="ARBA" id="ARBA00022964"/>
    </source>
</evidence>
<dbReference type="Pfam" id="PF00581">
    <property type="entry name" value="Rhodanese"/>
    <property type="match status" value="1"/>
</dbReference>
<dbReference type="SUPFAM" id="SSF52821">
    <property type="entry name" value="Rhodanese/Cell cycle control phosphatase"/>
    <property type="match status" value="1"/>
</dbReference>
<dbReference type="Proteomes" id="UP000269265">
    <property type="component" value="Unassembled WGS sequence"/>
</dbReference>
<evidence type="ECO:0000313" key="11">
    <source>
        <dbReference type="Proteomes" id="UP000269265"/>
    </source>
</evidence>
<evidence type="ECO:0000256" key="7">
    <source>
        <dbReference type="ARBA" id="ARBA00023002"/>
    </source>
</evidence>
<gene>
    <name evidence="10" type="ORF">EIP75_05505</name>
</gene>
<reference evidence="10 11" key="1">
    <citation type="submission" date="2018-12" db="EMBL/GenBank/DDBJ databases">
        <title>The whole draft genome of Aquabacterium sp. SJQ9.</title>
        <authorList>
            <person name="Sun L."/>
            <person name="Gao X."/>
            <person name="Chen W."/>
            <person name="Huang K."/>
        </authorList>
    </citation>
    <scope>NUCLEOTIDE SEQUENCE [LARGE SCALE GENOMIC DNA]</scope>
    <source>
        <strain evidence="10 11">SJQ9</strain>
    </source>
</reference>
<dbReference type="InterPro" id="IPR001763">
    <property type="entry name" value="Rhodanese-like_dom"/>
</dbReference>
<protein>
    <submittedName>
        <fullName evidence="10">MBL fold metallo-hydrolase</fullName>
    </submittedName>
</protein>
<dbReference type="PROSITE" id="PS50206">
    <property type="entry name" value="RHODANESE_3"/>
    <property type="match status" value="1"/>
</dbReference>
<dbReference type="GO" id="GO:0046872">
    <property type="term" value="F:metal ion binding"/>
    <property type="evidence" value="ECO:0007669"/>
    <property type="project" value="UniProtKB-KW"/>
</dbReference>
<evidence type="ECO:0000256" key="8">
    <source>
        <dbReference type="ARBA" id="ARBA00023004"/>
    </source>
</evidence>
<dbReference type="InterPro" id="IPR001279">
    <property type="entry name" value="Metallo-B-lactamas"/>
</dbReference>
<feature type="domain" description="Rhodanese" evidence="9">
    <location>
        <begin position="268"/>
        <end position="358"/>
    </location>
</feature>
<keyword evidence="3" id="KW-0479">Metal-binding</keyword>
<dbReference type="CDD" id="cd00158">
    <property type="entry name" value="RHOD"/>
    <property type="match status" value="1"/>
</dbReference>
<dbReference type="CDD" id="cd07724">
    <property type="entry name" value="POD-like_MBL-fold"/>
    <property type="match status" value="1"/>
</dbReference>
<keyword evidence="4" id="KW-0809">Transit peptide</keyword>
<keyword evidence="7" id="KW-0560">Oxidoreductase</keyword>
<organism evidence="10 11">
    <name type="scientific">Aquabacterium soli</name>
    <dbReference type="NCBI Taxonomy" id="2493092"/>
    <lineage>
        <taxon>Bacteria</taxon>
        <taxon>Pseudomonadati</taxon>
        <taxon>Pseudomonadota</taxon>
        <taxon>Betaproteobacteria</taxon>
        <taxon>Burkholderiales</taxon>
        <taxon>Aquabacterium</taxon>
    </lineage>
</organism>
<evidence type="ECO:0000256" key="4">
    <source>
        <dbReference type="ARBA" id="ARBA00022946"/>
    </source>
</evidence>
<keyword evidence="8" id="KW-0408">Iron</keyword>
<evidence type="ECO:0000256" key="6">
    <source>
        <dbReference type="ARBA" id="ARBA00022990"/>
    </source>
</evidence>
<dbReference type="OrthoDB" id="9784009at2"/>
<dbReference type="FunFam" id="3.60.15.10:FF:000013">
    <property type="entry name" value="Persulfide dioxygenase ETHE1, mitochondrial"/>
    <property type="match status" value="1"/>
</dbReference>
<dbReference type="Gene3D" id="3.60.15.10">
    <property type="entry name" value="Ribonuclease Z/Hydroxyacylglutathione hydrolase-like"/>
    <property type="match status" value="1"/>
</dbReference>
<dbReference type="InterPro" id="IPR044528">
    <property type="entry name" value="POD-like_MBL-fold"/>
</dbReference>
<dbReference type="InterPro" id="IPR036866">
    <property type="entry name" value="RibonucZ/Hydroxyglut_hydro"/>
</dbReference>
<dbReference type="InterPro" id="IPR051682">
    <property type="entry name" value="Mito_Persulfide_Diox"/>
</dbReference>
<dbReference type="SMART" id="SM00849">
    <property type="entry name" value="Lactamase_B"/>
    <property type="match status" value="1"/>
</dbReference>
<comment type="cofactor">
    <cofactor evidence="1">
        <name>Fe(2+)</name>
        <dbReference type="ChEBI" id="CHEBI:29033"/>
    </cofactor>
</comment>
<accession>A0A3R8U6E7</accession>
<name>A0A3R8U6E7_9BURK</name>
<dbReference type="GO" id="GO:0006749">
    <property type="term" value="P:glutathione metabolic process"/>
    <property type="evidence" value="ECO:0007669"/>
    <property type="project" value="InterPro"/>
</dbReference>
<keyword evidence="10" id="KW-0378">Hydrolase</keyword>
<dbReference type="GO" id="GO:0070813">
    <property type="term" value="P:hydrogen sulfide metabolic process"/>
    <property type="evidence" value="ECO:0007669"/>
    <property type="project" value="TreeGrafter"/>
</dbReference>
<sequence length="364" mass="39976">MVGDLIFRQLFDATSSTYTYLLGCPATRQAVIIDTVFEQHLRDLALIDELGLQLVAVLDTHCHADHVTGAWLMQQATGCRIGISGRYGTDLQGADLLLDHGDRVVFGQRHLEVRATPGHTDGCITYLSDDHRMAFTGDSLLIRGAGRCDFQSGHASTLYQSITQQLFSLPADCLIFPAHDYSGRTVSSIAEERAHNPRIGGQADERDFVGFMDNLHLPHPKKLDVAVPANMRCGRPEDGKEPVLADWGPVRQTYAGLLEIDPEWVSEHRAGVLLLDVRQEGEVDERLGCIEGAQLLPLNELKDRLGEVPQDKPVVAVCHAGTRSGQATVILREGGFKRVANLRGGMLMWHQLGLPVERTSHPSA</sequence>
<dbReference type="EMBL" id="RSED01000003">
    <property type="protein sequence ID" value="RRS05647.1"/>
    <property type="molecule type" value="Genomic_DNA"/>
</dbReference>
<keyword evidence="6" id="KW-0007">Acetylation</keyword>
<evidence type="ECO:0000256" key="1">
    <source>
        <dbReference type="ARBA" id="ARBA00001954"/>
    </source>
</evidence>
<dbReference type="GO" id="GO:0016787">
    <property type="term" value="F:hydrolase activity"/>
    <property type="evidence" value="ECO:0007669"/>
    <property type="project" value="UniProtKB-KW"/>
</dbReference>
<dbReference type="Pfam" id="PF00753">
    <property type="entry name" value="Lactamase_B"/>
    <property type="match status" value="1"/>
</dbReference>
<dbReference type="SUPFAM" id="SSF56281">
    <property type="entry name" value="Metallo-hydrolase/oxidoreductase"/>
    <property type="match status" value="1"/>
</dbReference>